<comment type="caution">
    <text evidence="3">The sequence shown here is derived from an EMBL/GenBank/DDBJ whole genome shotgun (WGS) entry which is preliminary data.</text>
</comment>
<dbReference type="Pfam" id="PF23948">
    <property type="entry name" value="ARM_5"/>
    <property type="match status" value="1"/>
</dbReference>
<evidence type="ECO:0008006" key="5">
    <source>
        <dbReference type="Google" id="ProtNLM"/>
    </source>
</evidence>
<gene>
    <name evidence="3" type="ORF">BGZ95_000701</name>
</gene>
<evidence type="ECO:0000259" key="1">
    <source>
        <dbReference type="Pfam" id="PF05729"/>
    </source>
</evidence>
<evidence type="ECO:0000313" key="4">
    <source>
        <dbReference type="Proteomes" id="UP001194580"/>
    </source>
</evidence>
<name>A0AAD4H460_9FUNG</name>
<dbReference type="InterPro" id="IPR027417">
    <property type="entry name" value="P-loop_NTPase"/>
</dbReference>
<protein>
    <recommendedName>
        <fullName evidence="5">NACHT domain-containing protein</fullName>
    </recommendedName>
</protein>
<feature type="domain" description="NACHT" evidence="1">
    <location>
        <begin position="1075"/>
        <end position="1225"/>
    </location>
</feature>
<organism evidence="3 4">
    <name type="scientific">Linnemannia exigua</name>
    <dbReference type="NCBI Taxonomy" id="604196"/>
    <lineage>
        <taxon>Eukaryota</taxon>
        <taxon>Fungi</taxon>
        <taxon>Fungi incertae sedis</taxon>
        <taxon>Mucoromycota</taxon>
        <taxon>Mortierellomycotina</taxon>
        <taxon>Mortierellomycetes</taxon>
        <taxon>Mortierellales</taxon>
        <taxon>Mortierellaceae</taxon>
        <taxon>Linnemannia</taxon>
    </lineage>
</organism>
<evidence type="ECO:0000313" key="3">
    <source>
        <dbReference type="EMBL" id="KAG0271483.1"/>
    </source>
</evidence>
<keyword evidence="4" id="KW-1185">Reference proteome</keyword>
<dbReference type="Proteomes" id="UP001194580">
    <property type="component" value="Unassembled WGS sequence"/>
</dbReference>
<feature type="domain" description="Arm-like repeat" evidence="2">
    <location>
        <begin position="210"/>
        <end position="556"/>
    </location>
</feature>
<reference evidence="3" key="1">
    <citation type="journal article" date="2020" name="Fungal Divers.">
        <title>Resolving the Mortierellaceae phylogeny through synthesis of multi-gene phylogenetics and phylogenomics.</title>
        <authorList>
            <person name="Vandepol N."/>
            <person name="Liber J."/>
            <person name="Desiro A."/>
            <person name="Na H."/>
            <person name="Kennedy M."/>
            <person name="Barry K."/>
            <person name="Grigoriev I.V."/>
            <person name="Miller A.N."/>
            <person name="O'Donnell K."/>
            <person name="Stajich J.E."/>
            <person name="Bonito G."/>
        </authorList>
    </citation>
    <scope>NUCLEOTIDE SEQUENCE</scope>
    <source>
        <strain evidence="3">NRRL 28262</strain>
    </source>
</reference>
<dbReference type="InterPro" id="IPR056251">
    <property type="entry name" value="Arm_rpt_dom"/>
</dbReference>
<dbReference type="Gene3D" id="3.40.50.300">
    <property type="entry name" value="P-loop containing nucleotide triphosphate hydrolases"/>
    <property type="match status" value="2"/>
</dbReference>
<proteinExistence type="predicted"/>
<dbReference type="PANTHER" id="PTHR46312:SF2">
    <property type="entry name" value="NUCLEOTIDE-BINDING OLIGOMERIZATION DOMAIN-CONTAINING PROTEIN 2-LIKE"/>
    <property type="match status" value="1"/>
</dbReference>
<sequence length="1424" mass="162156">MADNPRNSSRVLGEEMTSRRKSAVTTIKTATQKFLRPSSKDNHSLPNGVAAIHFETCKILNRVSGFVKDELSAYDSPAAPVEEVVVGLIVQEAPDLATISSTTTTSSSDTGEGTFALARSVSLQSSTQKPRQVITLRNVGKPMFRTSLPEFGRRFSSTLQLAYSHRLLPKKSSSPPPIAGLVIEADDDVPEMEFDVDEEAWMTAIGKDSIEQGRVCWLTAQVVAEFHKVTHRDVTAIEEVVLLGAVLERKDYRSVLSCLIGQLEREILLECGLLQGLVQLLQDASQGYLIDDDLIRILRVLRRRLRDTYMALGEEEHAASDHIYHLVTAVSRVLDAMMDGNVKGLNRTEDHTPLLVILAEMKHSSDPYLKFQATYAWQALQFVGNDESPLQAALRFGGGVAMTTLSVASVFKFDVDHLLNGLHELGLAAGQAYDVAKSGVEGAKAFRDGGEGVIDSMLKGFRSGHKRAWYPALQGARVCIREGRLAKLQRVVYEAPCRREREFQLGICQLLGELALDPIWESNIREQIVDFLGVLYEDDEQWGSDADVKNTINVILCYIVKHAEQIIQHRAVIVMQGLTFSGAGSLPRLYPLTARLPHPPTSLLLSKVPRLPSIEYGLHRMMEQRRQEHRETVYIPPLAKEIRPTSIYNAKDGSEEETEVEPFLLMDRVMEFLSSEQQVFLILGDSGSGKSIFNTHLESVLLKAYKFGGSIPLYIHLPDLENPLKELIPEHLGSFDFSEEDIRELKQDREFIIICDGYDEKQLSENLHKSNMLNRRWSTKMIISCRTSYVAPDYQRLFQPQPINHHDPPTFHLFQEVAIVPFSPNQINRYVEQFVQETEVHKWFGGRAVWSAELYMEKLAQVPGVMSLAKNPFLLILSLRALPKILAGVFDVKTIGVTRKELYETFVKQWLEAYKTRLFSTKFDAQKRATLEELSEDFTATAIDFLKNLALNIVQRQQGNYVVRYKHTDDKGTWKVEYFGPHPKVSLLREASPLTKTGHLHRFIHHSLLEYFCGFERQDIYRLKMLRLREHDVFQQSVYITPLAKPTLESSDRDVFPLMDKVKEFLQSDRNVLLLLADLGVGKTSFLRHLERTLWEDYKEGDSIPLFVSLVDSEDPTTDLIPQQLERYNFSPDVIQEMKQHQHFILICDGYDEAQLKCDLSSINRFNCPGHWSAKVIITCRTGYLGLNSINNDDLSPPVDSLFQQASIVPFSENQIEEYIEEYVHTANLFSEAGTSVWSAKEFWDTLSRIPNLVDLAKNPILHELILKVLPTVATNDADFSSVDGSQYRRIFDTIVGHWVESSRRRLLHMRMSTRVQVAFEILKKDDFNLHVIEYQKSLANAIFSEQGGNPVVEYLHHRDYNSWKAPFFGPDPKTILLRDASMLQKSGINYSFIHRSLLEYFYMLYIYDHVLNYDDNSSEEDEF</sequence>
<evidence type="ECO:0000259" key="2">
    <source>
        <dbReference type="Pfam" id="PF23948"/>
    </source>
</evidence>
<dbReference type="EMBL" id="JAAAIL010001131">
    <property type="protein sequence ID" value="KAG0271483.1"/>
    <property type="molecule type" value="Genomic_DNA"/>
</dbReference>
<dbReference type="SUPFAM" id="SSF52540">
    <property type="entry name" value="P-loop containing nucleoside triphosphate hydrolases"/>
    <property type="match status" value="1"/>
</dbReference>
<dbReference type="Pfam" id="PF05729">
    <property type="entry name" value="NACHT"/>
    <property type="match status" value="1"/>
</dbReference>
<dbReference type="PANTHER" id="PTHR46312">
    <property type="entry name" value="NACHT DOMAIN-CONTAINING PROTEIN"/>
    <property type="match status" value="1"/>
</dbReference>
<accession>A0AAD4H460</accession>
<dbReference type="InterPro" id="IPR007111">
    <property type="entry name" value="NACHT_NTPase"/>
</dbReference>